<evidence type="ECO:0000313" key="8">
    <source>
        <dbReference type="Proteomes" id="UP000282454"/>
    </source>
</evidence>
<organism evidence="7 8">
    <name type="scientific">Actinokineospora cianjurensis</name>
    <dbReference type="NCBI Taxonomy" id="585224"/>
    <lineage>
        <taxon>Bacteria</taxon>
        <taxon>Bacillati</taxon>
        <taxon>Actinomycetota</taxon>
        <taxon>Actinomycetes</taxon>
        <taxon>Pseudonocardiales</taxon>
        <taxon>Pseudonocardiaceae</taxon>
        <taxon>Actinokineospora</taxon>
    </lineage>
</organism>
<dbReference type="PANTHER" id="PTHR47359">
    <property type="entry name" value="PEPTIDOGLYCAN DL-ENDOPEPTIDASE CWLO"/>
    <property type="match status" value="1"/>
</dbReference>
<evidence type="ECO:0000256" key="2">
    <source>
        <dbReference type="ARBA" id="ARBA00022670"/>
    </source>
</evidence>
<dbReference type="Gene3D" id="3.90.1720.10">
    <property type="entry name" value="endopeptidase domain like (from Nostoc punctiforme)"/>
    <property type="match status" value="1"/>
</dbReference>
<evidence type="ECO:0000256" key="4">
    <source>
        <dbReference type="ARBA" id="ARBA00022807"/>
    </source>
</evidence>
<dbReference type="PROSITE" id="PS51935">
    <property type="entry name" value="NLPC_P60"/>
    <property type="match status" value="1"/>
</dbReference>
<feature type="region of interest" description="Disordered" evidence="5">
    <location>
        <begin position="33"/>
        <end position="57"/>
    </location>
</feature>
<dbReference type="SUPFAM" id="SSF54001">
    <property type="entry name" value="Cysteine proteinases"/>
    <property type="match status" value="1"/>
</dbReference>
<dbReference type="AlphaFoldDB" id="A0A421B266"/>
<dbReference type="InterPro" id="IPR051794">
    <property type="entry name" value="PG_Endopeptidase_C40"/>
</dbReference>
<dbReference type="EMBL" id="RCDD01000003">
    <property type="protein sequence ID" value="RLK58363.1"/>
    <property type="molecule type" value="Genomic_DNA"/>
</dbReference>
<evidence type="ECO:0000313" key="7">
    <source>
        <dbReference type="EMBL" id="RLK58363.1"/>
    </source>
</evidence>
<gene>
    <name evidence="7" type="ORF">CLV68_4461</name>
</gene>
<reference evidence="7 8" key="1">
    <citation type="submission" date="2018-10" db="EMBL/GenBank/DDBJ databases">
        <title>Genomic Encyclopedia of Archaeal and Bacterial Type Strains, Phase II (KMG-II): from individual species to whole genera.</title>
        <authorList>
            <person name="Goeker M."/>
        </authorList>
    </citation>
    <scope>NUCLEOTIDE SEQUENCE [LARGE SCALE GENOMIC DNA]</scope>
    <source>
        <strain evidence="7 8">DSM 45657</strain>
    </source>
</reference>
<feature type="domain" description="NlpC/P60" evidence="6">
    <location>
        <begin position="232"/>
        <end position="375"/>
    </location>
</feature>
<protein>
    <submittedName>
        <fullName evidence="7">NlpC/P60 family protein</fullName>
    </submittedName>
</protein>
<comment type="caution">
    <text evidence="7">The sequence shown here is derived from an EMBL/GenBank/DDBJ whole genome shotgun (WGS) entry which is preliminary data.</text>
</comment>
<feature type="compositionally biased region" description="Low complexity" evidence="5">
    <location>
        <begin position="42"/>
        <end position="55"/>
    </location>
</feature>
<evidence type="ECO:0000259" key="6">
    <source>
        <dbReference type="PROSITE" id="PS51935"/>
    </source>
</evidence>
<evidence type="ECO:0000256" key="5">
    <source>
        <dbReference type="SAM" id="MobiDB-lite"/>
    </source>
</evidence>
<proteinExistence type="inferred from homology"/>
<dbReference type="RefSeq" id="WP_281274684.1">
    <property type="nucleotide sequence ID" value="NZ_RCDD01000003.1"/>
</dbReference>
<keyword evidence="2" id="KW-0645">Protease</keyword>
<comment type="similarity">
    <text evidence="1">Belongs to the peptidase C40 family.</text>
</comment>
<dbReference type="GO" id="GO:0006508">
    <property type="term" value="P:proteolysis"/>
    <property type="evidence" value="ECO:0007669"/>
    <property type="project" value="UniProtKB-KW"/>
</dbReference>
<dbReference type="PANTHER" id="PTHR47359:SF3">
    <property type="entry name" value="NLP_P60 DOMAIN-CONTAINING PROTEIN-RELATED"/>
    <property type="match status" value="1"/>
</dbReference>
<name>A0A421B266_9PSEU</name>
<dbReference type="InterPro" id="IPR038765">
    <property type="entry name" value="Papain-like_cys_pep_sf"/>
</dbReference>
<evidence type="ECO:0000256" key="3">
    <source>
        <dbReference type="ARBA" id="ARBA00022801"/>
    </source>
</evidence>
<keyword evidence="3" id="KW-0378">Hydrolase</keyword>
<evidence type="ECO:0000256" key="1">
    <source>
        <dbReference type="ARBA" id="ARBA00007074"/>
    </source>
</evidence>
<sequence length="378" mass="38855">MKPLGRILTGAALVVAALIVGGLLLLGGGDAEAGPTPPPTCTAPGAAPRQPAAPRDYAGVTLSPSQMDAARAIVGVAKGLSISRRGVIIAVQAAMQESTLNPAAENGNALGLFQQIAPGPFNAYAGYDRHDPEPAARGFFAVLAKRVPGYETDSRPNHELAEEVERSGEGHRYQGWQAFAEAVAGALLTGSGNGGLRCTDRSVKGRVPVTVRGTEVDLPAQSSYSGVVVTAHPRIAAALAAGLSWLGTTYAWGGGDANGPTKGTRDGGVADEHGDYTKVGFDCSGLTLYSYAQVGVTLVRPSSAQRTTAEVVVPFAQARAGDLLFWGTHHVALYLGKVAGQDLMLEAPSSGDVVKVSPVRVGSGDFRDVGARPIPEGR</sequence>
<keyword evidence="8" id="KW-1185">Reference proteome</keyword>
<dbReference type="Pfam" id="PF00877">
    <property type="entry name" value="NLPC_P60"/>
    <property type="match status" value="1"/>
</dbReference>
<keyword evidence="4" id="KW-0788">Thiol protease</keyword>
<dbReference type="Proteomes" id="UP000282454">
    <property type="component" value="Unassembled WGS sequence"/>
</dbReference>
<dbReference type="InterPro" id="IPR000064">
    <property type="entry name" value="NLP_P60_dom"/>
</dbReference>
<dbReference type="GO" id="GO:0008234">
    <property type="term" value="F:cysteine-type peptidase activity"/>
    <property type="evidence" value="ECO:0007669"/>
    <property type="project" value="UniProtKB-KW"/>
</dbReference>
<accession>A0A421B266</accession>